<organism evidence="1">
    <name type="scientific">mine drainage metagenome</name>
    <dbReference type="NCBI Taxonomy" id="410659"/>
    <lineage>
        <taxon>unclassified sequences</taxon>
        <taxon>metagenomes</taxon>
        <taxon>ecological metagenomes</taxon>
    </lineage>
</organism>
<accession>A0A1J5RXA5</accession>
<comment type="caution">
    <text evidence="1">The sequence shown here is derived from an EMBL/GenBank/DDBJ whole genome shotgun (WGS) entry which is preliminary data.</text>
</comment>
<name>A0A1J5RXA5_9ZZZZ</name>
<reference evidence="1" key="1">
    <citation type="submission" date="2016-10" db="EMBL/GenBank/DDBJ databases">
        <title>Sequence of Gallionella enrichment culture.</title>
        <authorList>
            <person name="Poehlein A."/>
            <person name="Muehling M."/>
            <person name="Daniel R."/>
        </authorList>
    </citation>
    <scope>NUCLEOTIDE SEQUENCE</scope>
</reference>
<gene>
    <name evidence="1" type="ORF">GALL_174320</name>
</gene>
<evidence type="ECO:0000313" key="1">
    <source>
        <dbReference type="EMBL" id="OIR00559.1"/>
    </source>
</evidence>
<dbReference type="EMBL" id="MLJW01000094">
    <property type="protein sequence ID" value="OIR00559.1"/>
    <property type="molecule type" value="Genomic_DNA"/>
</dbReference>
<dbReference type="AlphaFoldDB" id="A0A1J5RXA5"/>
<protein>
    <submittedName>
        <fullName evidence="1">Uncharacterized protein</fullName>
    </submittedName>
</protein>
<sequence length="620" mass="66571">MKYRYSQEARERIAAIGQTAISDFIDTIPAGLLDAAYSTVPPTPGFRPKTPGEFKAKQKRLVGQLSHANQGKAGGSEWDFFASLWAGNWRHRLGEVFPSAGHAAPDIEAGAAFVEELAARCTDLSREDAERIYQFGPFPDLEDNASLFARFKPAAELERARVLELIPVKVEAIGAELRGLKTDLRETVGRIEQITVCLNEAGAEARAAGSKAESADAAVKTLRSEFSLALVELEERERLLQTQASDRLAEKIAGLEEDLATLAITETAWARFTSDMADLSQRLAELGEAVDELSRRQSDPQGLVEALERIRSVEGLLTAGPGPTRTPGVRLLETACDGDPRQISEVADAVEMVSSNMWAAGLARGDADRYAREVVAALVSGQVVQFAGSLADFLADACAAAIGGPAFHEWHVPVGLTSDEAAAECLGAAVDKGSACLLLKGANLSAFEVYGTSVRELVVRRQFGVDLGGPALMATWSQGPAAFPEGGTLAELGPVMDTDLMRWRPTAPMKKLSFGILGFTDWSALEGIERDPDFSGEELAELLGKHPFAHGRLWLRISARAYRALRGIPGRSEAGDLRSVMESWTLPWARVVDGPVEDIAVLIAKDLAETDAHSGVLAEA</sequence>
<proteinExistence type="predicted"/>